<evidence type="ECO:0000256" key="15">
    <source>
        <dbReference type="SAM" id="Coils"/>
    </source>
</evidence>
<keyword evidence="15" id="KW-0175">Coiled coil</keyword>
<evidence type="ECO:0000256" key="1">
    <source>
        <dbReference type="ARBA" id="ARBA00004496"/>
    </source>
</evidence>
<name>F5S6V8_KINKI</name>
<dbReference type="InterPro" id="IPR006195">
    <property type="entry name" value="aa-tRNA-synth_II"/>
</dbReference>
<keyword evidence="18" id="KW-1185">Reference proteome</keyword>
<feature type="binding site" evidence="12">
    <location>
        <begin position="276"/>
        <end position="278"/>
    </location>
    <ligand>
        <name>L-serine</name>
        <dbReference type="ChEBI" id="CHEBI:33384"/>
    </ligand>
</feature>
<evidence type="ECO:0000256" key="8">
    <source>
        <dbReference type="ARBA" id="ARBA00022917"/>
    </source>
</evidence>
<reference evidence="17 18" key="1">
    <citation type="submission" date="2011-04" db="EMBL/GenBank/DDBJ databases">
        <authorList>
            <person name="Muzny D."/>
            <person name="Qin X."/>
            <person name="Deng J."/>
            <person name="Jiang H."/>
            <person name="Liu Y."/>
            <person name="Qu J."/>
            <person name="Song X.-Z."/>
            <person name="Zhang L."/>
            <person name="Thornton R."/>
            <person name="Coyle M."/>
            <person name="Francisco L."/>
            <person name="Jackson L."/>
            <person name="Javaid M."/>
            <person name="Korchina V."/>
            <person name="Kovar C."/>
            <person name="Mata R."/>
            <person name="Mathew T."/>
            <person name="Ngo R."/>
            <person name="Nguyen L."/>
            <person name="Nguyen N."/>
            <person name="Okwuonu G."/>
            <person name="Ongeri F."/>
            <person name="Pham C."/>
            <person name="Simmons D."/>
            <person name="Wilczek-Boney K."/>
            <person name="Hale W."/>
            <person name="Jakkamsetti A."/>
            <person name="Pham P."/>
            <person name="Ruth R."/>
            <person name="San Lucas F."/>
            <person name="Warren J."/>
            <person name="Zhang J."/>
            <person name="Zhao Z."/>
            <person name="Zhou C."/>
            <person name="Zhu D."/>
            <person name="Lee S."/>
            <person name="Bess C."/>
            <person name="Blankenburg K."/>
            <person name="Forbes L."/>
            <person name="Fu Q."/>
            <person name="Gubbala S."/>
            <person name="Hirani K."/>
            <person name="Jayaseelan J.C."/>
            <person name="Lara F."/>
            <person name="Munidasa M."/>
            <person name="Palculict T."/>
            <person name="Patil S."/>
            <person name="Pu L.-L."/>
            <person name="Saada N."/>
            <person name="Tang L."/>
            <person name="Weissenberger G."/>
            <person name="Zhu Y."/>
            <person name="Hemphill L."/>
            <person name="Shang Y."/>
            <person name="Youmans B."/>
            <person name="Ayvaz T."/>
            <person name="Ross M."/>
            <person name="Santibanez J."/>
            <person name="Aqrawi P."/>
            <person name="Gross S."/>
            <person name="Joshi V."/>
            <person name="Fowler G."/>
            <person name="Nazareth L."/>
            <person name="Reid J."/>
            <person name="Worley K."/>
            <person name="Petrosino J."/>
            <person name="Highlander S."/>
            <person name="Gibbs R."/>
        </authorList>
    </citation>
    <scope>NUCLEOTIDE SEQUENCE [LARGE SCALE GENOMIC DNA]</scope>
    <source>
        <strain evidence="17 18">ATCC 23330</strain>
    </source>
</reference>
<feature type="binding site" evidence="13">
    <location>
        <position position="276"/>
    </location>
    <ligand>
        <name>L-serine</name>
        <dbReference type="ChEBI" id="CHEBI:33384"/>
    </ligand>
</feature>
<keyword evidence="9 12" id="KW-0030">Aminoacyl-tRNA synthetase</keyword>
<dbReference type="Pfam" id="PF02403">
    <property type="entry name" value="Seryl_tRNA_N"/>
    <property type="match status" value="1"/>
</dbReference>
<feature type="coiled-coil region" evidence="15">
    <location>
        <begin position="69"/>
        <end position="143"/>
    </location>
</feature>
<dbReference type="SUPFAM" id="SSF46589">
    <property type="entry name" value="tRNA-binding arm"/>
    <property type="match status" value="1"/>
</dbReference>
<evidence type="ECO:0000313" key="17">
    <source>
        <dbReference type="EMBL" id="EGK09277.1"/>
    </source>
</evidence>
<evidence type="ECO:0000256" key="7">
    <source>
        <dbReference type="ARBA" id="ARBA00022840"/>
    </source>
</evidence>
<dbReference type="PIRSF" id="PIRSF001529">
    <property type="entry name" value="Ser-tRNA-synth_IIa"/>
    <property type="match status" value="1"/>
</dbReference>
<comment type="domain">
    <text evidence="12">Consists of two distinct domains, a catalytic core and a N-terminal extension that is involved in tRNA binding.</text>
</comment>
<evidence type="ECO:0000256" key="13">
    <source>
        <dbReference type="PIRSR" id="PIRSR001529-1"/>
    </source>
</evidence>
<keyword evidence="7 12" id="KW-0067">ATP-binding</keyword>
<keyword evidence="4 12" id="KW-0963">Cytoplasm</keyword>
<comment type="function">
    <text evidence="12">Catalyzes the attachment of serine to tRNA(Ser). Is also able to aminoacylate tRNA(Sec) with serine, to form the misacylated tRNA L-seryl-tRNA(Sec), which will be further converted into selenocysteinyl-tRNA(Sec).</text>
</comment>
<evidence type="ECO:0000256" key="10">
    <source>
        <dbReference type="ARBA" id="ARBA00047929"/>
    </source>
</evidence>
<comment type="similarity">
    <text evidence="3 12">Belongs to the class-II aminoacyl-tRNA synthetase family. Type-1 seryl-tRNA synthetase subfamily.</text>
</comment>
<dbReference type="HOGENOM" id="CLU_023797_0_1_4"/>
<dbReference type="PANTHER" id="PTHR43697:SF1">
    <property type="entry name" value="SERINE--TRNA LIGASE"/>
    <property type="match status" value="1"/>
</dbReference>
<comment type="pathway">
    <text evidence="2 12">Aminoacyl-tRNA biosynthesis; selenocysteinyl-tRNA(Sec) biosynthesis; L-seryl-tRNA(Sec) from L-serine and tRNA(Sec): step 1/1.</text>
</comment>
<comment type="catalytic activity">
    <reaction evidence="10 12">
        <text>tRNA(Sec) + L-serine + ATP = L-seryl-tRNA(Sec) + AMP + diphosphate + H(+)</text>
        <dbReference type="Rhea" id="RHEA:42580"/>
        <dbReference type="Rhea" id="RHEA-COMP:9742"/>
        <dbReference type="Rhea" id="RHEA-COMP:10128"/>
        <dbReference type="ChEBI" id="CHEBI:15378"/>
        <dbReference type="ChEBI" id="CHEBI:30616"/>
        <dbReference type="ChEBI" id="CHEBI:33019"/>
        <dbReference type="ChEBI" id="CHEBI:33384"/>
        <dbReference type="ChEBI" id="CHEBI:78442"/>
        <dbReference type="ChEBI" id="CHEBI:78533"/>
        <dbReference type="ChEBI" id="CHEBI:456215"/>
        <dbReference type="EC" id="6.1.1.11"/>
    </reaction>
</comment>
<evidence type="ECO:0000256" key="5">
    <source>
        <dbReference type="ARBA" id="ARBA00022598"/>
    </source>
</evidence>
<evidence type="ECO:0000256" key="14">
    <source>
        <dbReference type="PIRSR" id="PIRSR001529-2"/>
    </source>
</evidence>
<dbReference type="InterPro" id="IPR002314">
    <property type="entry name" value="aa-tRNA-synt_IIb"/>
</dbReference>
<dbReference type="GO" id="GO:0005737">
    <property type="term" value="C:cytoplasm"/>
    <property type="evidence" value="ECO:0007669"/>
    <property type="project" value="UniProtKB-SubCell"/>
</dbReference>
<dbReference type="GO" id="GO:0005524">
    <property type="term" value="F:ATP binding"/>
    <property type="evidence" value="ECO:0007669"/>
    <property type="project" value="UniProtKB-UniRule"/>
</dbReference>
<feature type="binding site" evidence="12 14">
    <location>
        <begin position="394"/>
        <end position="397"/>
    </location>
    <ligand>
        <name>ATP</name>
        <dbReference type="ChEBI" id="CHEBI:30616"/>
    </ligand>
</feature>
<feature type="domain" description="Aminoacyl-transfer RNA synthetases class-II family profile" evidence="16">
    <location>
        <begin position="211"/>
        <end position="454"/>
    </location>
</feature>
<dbReference type="CDD" id="cd00770">
    <property type="entry name" value="SerRS_core"/>
    <property type="match status" value="1"/>
</dbReference>
<evidence type="ECO:0000256" key="3">
    <source>
        <dbReference type="ARBA" id="ARBA00010728"/>
    </source>
</evidence>
<feature type="binding site" evidence="13">
    <location>
        <position position="427"/>
    </location>
    <ligand>
        <name>L-serine</name>
        <dbReference type="ChEBI" id="CHEBI:33384"/>
    </ligand>
</feature>
<evidence type="ECO:0000256" key="2">
    <source>
        <dbReference type="ARBA" id="ARBA00005045"/>
    </source>
</evidence>
<evidence type="ECO:0000313" key="18">
    <source>
        <dbReference type="Proteomes" id="UP000004207"/>
    </source>
</evidence>
<proteinExistence type="inferred from homology"/>
<keyword evidence="6 12" id="KW-0547">Nucleotide-binding</keyword>
<evidence type="ECO:0000256" key="4">
    <source>
        <dbReference type="ARBA" id="ARBA00022490"/>
    </source>
</evidence>
<dbReference type="PANTHER" id="PTHR43697">
    <property type="entry name" value="SERYL-TRNA SYNTHETASE"/>
    <property type="match status" value="1"/>
</dbReference>
<dbReference type="NCBIfam" id="TIGR00414">
    <property type="entry name" value="serS"/>
    <property type="match status" value="1"/>
</dbReference>
<keyword evidence="8 12" id="KW-0648">Protein biosynthesis</keyword>
<dbReference type="HAMAP" id="MF_00176">
    <property type="entry name" value="Ser_tRNA_synth_type1"/>
    <property type="match status" value="1"/>
</dbReference>
<dbReference type="GO" id="GO:0016260">
    <property type="term" value="P:selenocysteine biosynthetic process"/>
    <property type="evidence" value="ECO:0007669"/>
    <property type="project" value="UniProtKB-UniRule"/>
</dbReference>
<protein>
    <recommendedName>
        <fullName evidence="12">Serine--tRNA ligase</fullName>
        <ecNumber evidence="12">6.1.1.11</ecNumber>
    </recommendedName>
    <alternativeName>
        <fullName evidence="12">Seryl-tRNA synthetase</fullName>
        <shortName evidence="12">SerRS</shortName>
    </alternativeName>
    <alternativeName>
        <fullName evidence="12">Seryl-tRNA(Ser/Sec) synthetase</fullName>
    </alternativeName>
</protein>
<feature type="binding site" evidence="12">
    <location>
        <position position="429"/>
    </location>
    <ligand>
        <name>L-serine</name>
        <dbReference type="ChEBI" id="CHEBI:33384"/>
    </ligand>
</feature>
<comment type="catalytic activity">
    <reaction evidence="11 12">
        <text>tRNA(Ser) + L-serine + ATP = L-seryl-tRNA(Ser) + AMP + diphosphate + H(+)</text>
        <dbReference type="Rhea" id="RHEA:12292"/>
        <dbReference type="Rhea" id="RHEA-COMP:9669"/>
        <dbReference type="Rhea" id="RHEA-COMP:9703"/>
        <dbReference type="ChEBI" id="CHEBI:15378"/>
        <dbReference type="ChEBI" id="CHEBI:30616"/>
        <dbReference type="ChEBI" id="CHEBI:33019"/>
        <dbReference type="ChEBI" id="CHEBI:33384"/>
        <dbReference type="ChEBI" id="CHEBI:78442"/>
        <dbReference type="ChEBI" id="CHEBI:78533"/>
        <dbReference type="ChEBI" id="CHEBI:456215"/>
        <dbReference type="EC" id="6.1.1.11"/>
    </reaction>
</comment>
<dbReference type="EMBL" id="AFHS01000036">
    <property type="protein sequence ID" value="EGK09277.1"/>
    <property type="molecule type" value="Genomic_DNA"/>
</dbReference>
<evidence type="ECO:0000256" key="9">
    <source>
        <dbReference type="ARBA" id="ARBA00023146"/>
    </source>
</evidence>
<dbReference type="eggNOG" id="COG0172">
    <property type="taxonomic scope" value="Bacteria"/>
</dbReference>
<evidence type="ECO:0000256" key="11">
    <source>
        <dbReference type="ARBA" id="ARBA00048823"/>
    </source>
</evidence>
<gene>
    <name evidence="12 17" type="primary">serS</name>
    <name evidence="17" type="ORF">HMPREF0476_0941</name>
</gene>
<dbReference type="Gene3D" id="3.30.930.10">
    <property type="entry name" value="Bira Bifunctional Protein, Domain 2"/>
    <property type="match status" value="1"/>
</dbReference>
<dbReference type="InterPro" id="IPR045864">
    <property type="entry name" value="aa-tRNA-synth_II/BPL/LPL"/>
</dbReference>
<evidence type="ECO:0000256" key="12">
    <source>
        <dbReference type="HAMAP-Rule" id="MF_00176"/>
    </source>
</evidence>
<dbReference type="GO" id="GO:0004828">
    <property type="term" value="F:serine-tRNA ligase activity"/>
    <property type="evidence" value="ECO:0007669"/>
    <property type="project" value="UniProtKB-UniRule"/>
</dbReference>
<dbReference type="PRINTS" id="PR00981">
    <property type="entry name" value="TRNASYNTHSER"/>
</dbReference>
<organism evidence="17 18">
    <name type="scientific">Kingella kingae ATCC 23330</name>
    <dbReference type="NCBI Taxonomy" id="887327"/>
    <lineage>
        <taxon>Bacteria</taxon>
        <taxon>Pseudomonadati</taxon>
        <taxon>Pseudomonadota</taxon>
        <taxon>Betaproteobacteria</taxon>
        <taxon>Neisseriales</taxon>
        <taxon>Neisseriaceae</taxon>
        <taxon>Kingella</taxon>
    </lineage>
</organism>
<feature type="binding site" evidence="12 13">
    <location>
        <position position="330"/>
    </location>
    <ligand>
        <name>L-serine</name>
        <dbReference type="ChEBI" id="CHEBI:33384"/>
    </ligand>
</feature>
<comment type="caution">
    <text evidence="17">The sequence shown here is derived from an EMBL/GenBank/DDBJ whole genome shotgun (WGS) entry which is preliminary data.</text>
</comment>
<dbReference type="Pfam" id="PF00587">
    <property type="entry name" value="tRNA-synt_2b"/>
    <property type="match status" value="1"/>
</dbReference>
<dbReference type="Proteomes" id="UP000004207">
    <property type="component" value="Unassembled WGS sequence"/>
</dbReference>
<dbReference type="STRING" id="504.KKKWG1_1617"/>
<dbReference type="InterPro" id="IPR033729">
    <property type="entry name" value="SerRS_core"/>
</dbReference>
<comment type="caution">
    <text evidence="12">Lacks conserved residue(s) required for the propagation of feature annotation.</text>
</comment>
<dbReference type="InterPro" id="IPR010978">
    <property type="entry name" value="tRNA-bd_arm"/>
</dbReference>
<sequence>MKKNPRKYSTKAACTSSKPVIFVYNTRRYLYTASNKELTMLDVQHFRNDIQTLAARLVTRGFELDTAKFEQLEAARKSLQMKNEEWQAKRNALSKQIGALMGQGKKDEAEAAKTEVAACKAEMDKIEQELPQIQADLDDLLLRVPNLPHESVPVGKDESENVEVRKVGTPRTFDFEIKDHVDLGAALGLDFEKAAELSGARFSLMKGKIARLHRALAQFMLDTHTQQHGYTECYTPYIVSDSTLLGTGQLPKFGEDLFHVTRGGDESKLTQYLIPTAEVTLTNTVRDEILSLNDLPMKLTAHSPCFRSEAGSHGKDTRGLIRQHQFDKVEMVQIVQPEKSYEALEEMVTHAENILKLLELPYRVITLCTGDMGFGATKTYDLEVWVPAQNTYREISSCSNCEDFQARRMKARFKDENGKNRLVHTLNGSGLAVGRALVAVLENHQNADGSINIPMALRPYLGGLERLEVGA</sequence>
<keyword evidence="5 12" id="KW-0436">Ligase</keyword>
<dbReference type="EC" id="6.1.1.11" evidence="12"/>
<dbReference type="InterPro" id="IPR042103">
    <property type="entry name" value="SerRS_1_N_sf"/>
</dbReference>
<dbReference type="Gene3D" id="1.10.287.40">
    <property type="entry name" value="Serine-tRNA synthetase, tRNA binding domain"/>
    <property type="match status" value="1"/>
</dbReference>
<accession>F5S6V8</accession>
<evidence type="ECO:0000259" key="16">
    <source>
        <dbReference type="PROSITE" id="PS50862"/>
    </source>
</evidence>
<feature type="binding site" evidence="12 14">
    <location>
        <begin position="307"/>
        <end position="309"/>
    </location>
    <ligand>
        <name>ATP</name>
        <dbReference type="ChEBI" id="CHEBI:30616"/>
    </ligand>
</feature>
<dbReference type="PROSITE" id="PS50862">
    <property type="entry name" value="AA_TRNA_LIGASE_II"/>
    <property type="match status" value="1"/>
</dbReference>
<comment type="subcellular location">
    <subcellularLocation>
        <location evidence="1 12">Cytoplasm</location>
    </subcellularLocation>
</comment>
<dbReference type="InterPro" id="IPR015866">
    <property type="entry name" value="Ser-tRNA-synth_1_N"/>
</dbReference>
<dbReference type="SUPFAM" id="SSF55681">
    <property type="entry name" value="Class II aaRS and biotin synthetases"/>
    <property type="match status" value="1"/>
</dbReference>
<dbReference type="AlphaFoldDB" id="F5S6V8"/>
<dbReference type="InterPro" id="IPR002317">
    <property type="entry name" value="Ser-tRNA-ligase_type_1"/>
</dbReference>
<dbReference type="UniPathway" id="UPA00906">
    <property type="reaction ID" value="UER00895"/>
</dbReference>
<evidence type="ECO:0000256" key="6">
    <source>
        <dbReference type="ARBA" id="ARBA00022741"/>
    </source>
</evidence>
<feature type="binding site" evidence="13">
    <location>
        <position position="307"/>
    </location>
    <ligand>
        <name>L-serine</name>
        <dbReference type="ChEBI" id="CHEBI:33384"/>
    </ligand>
</feature>
<comment type="subunit">
    <text evidence="12">Homodimer. The tRNA molecule binds across the dimer.</text>
</comment>
<dbReference type="GO" id="GO:0006434">
    <property type="term" value="P:seryl-tRNA aminoacylation"/>
    <property type="evidence" value="ECO:0007669"/>
    <property type="project" value="UniProtKB-UniRule"/>
</dbReference>